<protein>
    <recommendedName>
        <fullName evidence="3">Lipoprotein</fullName>
    </recommendedName>
</protein>
<dbReference type="EMBL" id="LXEN01000029">
    <property type="protein sequence ID" value="OAT35361.1"/>
    <property type="molecule type" value="Genomic_DNA"/>
</dbReference>
<dbReference type="PROSITE" id="PS51257">
    <property type="entry name" value="PROKAR_LIPOPROTEIN"/>
    <property type="match status" value="1"/>
</dbReference>
<gene>
    <name evidence="1" type="ORF">M983_0621</name>
</gene>
<comment type="caution">
    <text evidence="1">The sequence shown here is derived from an EMBL/GenBank/DDBJ whole genome shotgun (WGS) entry which is preliminary data.</text>
</comment>
<name>A0A198GGM7_9GAMM</name>
<proteinExistence type="predicted"/>
<evidence type="ECO:0008006" key="3">
    <source>
        <dbReference type="Google" id="ProtNLM"/>
    </source>
</evidence>
<dbReference type="Proteomes" id="UP000094023">
    <property type="component" value="Unassembled WGS sequence"/>
</dbReference>
<sequence length="306" mass="34542">MGDKDNDTMKNFFKIGLLTGAILMLAACDKFGSDNKKNTFYYSNPSDVSISFQIDGKEYQIEPGKKGEITLSPGEHSIQNSAGNKSTFMVYDNNSGGILNPNNFIYYQLAEVYAVKGEADRFKPTDHTVIINGYQIELPVQSTNATLIDGNAFQCTYPLGIPFPDEIKSHNRNEKGNIKTKCFDKPEIIQYFMDNYGEDLKPLSKEDEYSDTVNTNIDYSLPAAEFTDPDIQAEAENLVSLLNQIKESTDPDIHDKLKDSFHKTFIDVSKAYSERVSKSSVEDNKYYNRFIEESGKYQSYGILPKD</sequence>
<keyword evidence="2" id="KW-1185">Reference proteome</keyword>
<dbReference type="PATRIC" id="fig|1354337.4.peg.643"/>
<evidence type="ECO:0000313" key="2">
    <source>
        <dbReference type="Proteomes" id="UP000094023"/>
    </source>
</evidence>
<organism evidence="1 2">
    <name type="scientific">Proteus myxofaciens ATCC 19692</name>
    <dbReference type="NCBI Taxonomy" id="1354337"/>
    <lineage>
        <taxon>Bacteria</taxon>
        <taxon>Pseudomonadati</taxon>
        <taxon>Pseudomonadota</taxon>
        <taxon>Gammaproteobacteria</taxon>
        <taxon>Enterobacterales</taxon>
        <taxon>Morganellaceae</taxon>
        <taxon>Proteus</taxon>
    </lineage>
</organism>
<evidence type="ECO:0000313" key="1">
    <source>
        <dbReference type="EMBL" id="OAT35361.1"/>
    </source>
</evidence>
<accession>A0A198GGM7</accession>
<reference evidence="1 2" key="1">
    <citation type="submission" date="2016-04" db="EMBL/GenBank/DDBJ databases">
        <title>ATOL: Assembling a taxonomically balanced genome-scale reconstruction of the evolutionary history of the Enterobacteriaceae.</title>
        <authorList>
            <person name="Plunkett G.III."/>
            <person name="Neeno-Eckwall E.C."/>
            <person name="Glasner J.D."/>
            <person name="Perna N.T."/>
        </authorList>
    </citation>
    <scope>NUCLEOTIDE SEQUENCE [LARGE SCALE GENOMIC DNA]</scope>
    <source>
        <strain evidence="1 2">ATCC 19692</strain>
    </source>
</reference>
<dbReference type="AlphaFoldDB" id="A0A198GGM7"/>